<evidence type="ECO:0000313" key="4">
    <source>
        <dbReference type="Proteomes" id="UP000185494"/>
    </source>
</evidence>
<accession>A0A1L7AJC7</accession>
<dbReference type="Gene3D" id="3.10.450.50">
    <property type="match status" value="1"/>
</dbReference>
<feature type="domain" description="DUF4440" evidence="2">
    <location>
        <begin position="39"/>
        <end position="146"/>
    </location>
</feature>
<dbReference type="PROSITE" id="PS51318">
    <property type="entry name" value="TAT"/>
    <property type="match status" value="1"/>
</dbReference>
<dbReference type="AlphaFoldDB" id="A0A1L7AJC7"/>
<reference evidence="3 4" key="1">
    <citation type="submission" date="2016-05" db="EMBL/GenBank/DDBJ databases">
        <title>Complete Genome and Methylome Analysis of Psychrotrophic Bacterial Isolates from Antarctic Lake Untersee.</title>
        <authorList>
            <person name="Fomenkov A."/>
            <person name="Akimov V.N."/>
            <person name="Vasilyeva L.V."/>
            <person name="Andersen D."/>
            <person name="Vincze T."/>
            <person name="Roberts R.J."/>
        </authorList>
    </citation>
    <scope>NUCLEOTIDE SEQUENCE [LARGE SCALE GENOMIC DNA]</scope>
    <source>
        <strain evidence="3 4">U14-5</strain>
    </source>
</reference>
<evidence type="ECO:0000313" key="3">
    <source>
        <dbReference type="EMBL" id="APT58851.1"/>
    </source>
</evidence>
<dbReference type="SUPFAM" id="SSF54427">
    <property type="entry name" value="NTF2-like"/>
    <property type="match status" value="1"/>
</dbReference>
<dbReference type="InterPro" id="IPR027843">
    <property type="entry name" value="DUF4440"/>
</dbReference>
<dbReference type="RefSeq" id="WP_075799600.1">
    <property type="nucleotide sequence ID" value="NZ_CP015583.1"/>
</dbReference>
<evidence type="ECO:0000256" key="1">
    <source>
        <dbReference type="SAM" id="SignalP"/>
    </source>
</evidence>
<evidence type="ECO:0000259" key="2">
    <source>
        <dbReference type="Pfam" id="PF14534"/>
    </source>
</evidence>
<protein>
    <recommendedName>
        <fullName evidence="2">DUF4440 domain-containing protein</fullName>
    </recommendedName>
</protein>
<dbReference type="Pfam" id="PF14534">
    <property type="entry name" value="DUF4440"/>
    <property type="match status" value="1"/>
</dbReference>
<organism evidence="3 4">
    <name type="scientific">Roseomonas gilardii</name>
    <dbReference type="NCBI Taxonomy" id="257708"/>
    <lineage>
        <taxon>Bacteria</taxon>
        <taxon>Pseudomonadati</taxon>
        <taxon>Pseudomonadota</taxon>
        <taxon>Alphaproteobacteria</taxon>
        <taxon>Acetobacterales</taxon>
        <taxon>Roseomonadaceae</taxon>
        <taxon>Roseomonas</taxon>
    </lineage>
</organism>
<name>A0A1L7AJC7_9PROT</name>
<dbReference type="KEGG" id="rgi:RGI145_18800"/>
<dbReference type="EMBL" id="CP015583">
    <property type="protein sequence ID" value="APT58851.1"/>
    <property type="molecule type" value="Genomic_DNA"/>
</dbReference>
<dbReference type="InterPro" id="IPR032710">
    <property type="entry name" value="NTF2-like_dom_sf"/>
</dbReference>
<proteinExistence type="predicted"/>
<feature type="signal peptide" evidence="1">
    <location>
        <begin position="1"/>
        <end position="30"/>
    </location>
</feature>
<dbReference type="eggNOG" id="COG4319">
    <property type="taxonomic scope" value="Bacteria"/>
</dbReference>
<sequence length="157" mass="16621">MPGTILESRRGLVAMAGAAALVAAAGPAFAAEDDAKSVTAALEALRVAIQNGDAAKLAALLHDKVSYGHSSGRKNQTKSEFIAEFGGGKPNYRSLEFTEVWTEIVGDNAILRHVWDGADILPDGGTGRSYIAVMQVWKKDAGQWRLLARQSCPLKAA</sequence>
<feature type="chain" id="PRO_5013222169" description="DUF4440 domain-containing protein" evidence="1">
    <location>
        <begin position="31"/>
        <end position="157"/>
    </location>
</feature>
<gene>
    <name evidence="3" type="ORF">RGI145_18800</name>
</gene>
<keyword evidence="1" id="KW-0732">Signal</keyword>
<dbReference type="InterPro" id="IPR006311">
    <property type="entry name" value="TAT_signal"/>
</dbReference>
<dbReference type="STRING" id="257708.RGI145_18800"/>
<dbReference type="Proteomes" id="UP000185494">
    <property type="component" value="Chromosome 1"/>
</dbReference>